<protein>
    <submittedName>
        <fullName evidence="12">ATP-binding cassette domain-containing protein</fullName>
    </submittedName>
</protein>
<dbReference type="SMART" id="SM00382">
    <property type="entry name" value="AAA"/>
    <property type="match status" value="1"/>
</dbReference>
<keyword evidence="5" id="KW-0547">Nucleotide-binding</keyword>
<dbReference type="CDD" id="cd18548">
    <property type="entry name" value="ABC_6TM_Tm287_like"/>
    <property type="match status" value="1"/>
</dbReference>
<dbReference type="Proteomes" id="UP000656077">
    <property type="component" value="Unassembled WGS sequence"/>
</dbReference>
<feature type="domain" description="ABC transporter" evidence="10">
    <location>
        <begin position="333"/>
        <end position="568"/>
    </location>
</feature>
<keyword evidence="7 9" id="KW-1133">Transmembrane helix</keyword>
<keyword evidence="6 12" id="KW-0067">ATP-binding</keyword>
<reference evidence="12" key="1">
    <citation type="submission" date="2019-12" db="EMBL/GenBank/DDBJ databases">
        <title>Microbes associate with the intestines of laboratory mice.</title>
        <authorList>
            <person name="Navarre W."/>
            <person name="Wong E."/>
        </authorList>
    </citation>
    <scope>NUCLEOTIDE SEQUENCE</scope>
    <source>
        <strain evidence="12">NM79_F5</strain>
    </source>
</reference>
<evidence type="ECO:0000256" key="9">
    <source>
        <dbReference type="SAM" id="Phobius"/>
    </source>
</evidence>
<evidence type="ECO:0000313" key="13">
    <source>
        <dbReference type="Proteomes" id="UP000656077"/>
    </source>
</evidence>
<name>A0A964RN79_9CLOT</name>
<evidence type="ECO:0000256" key="2">
    <source>
        <dbReference type="ARBA" id="ARBA00022448"/>
    </source>
</evidence>
<evidence type="ECO:0000259" key="10">
    <source>
        <dbReference type="PROSITE" id="PS50893"/>
    </source>
</evidence>
<evidence type="ECO:0000256" key="5">
    <source>
        <dbReference type="ARBA" id="ARBA00022741"/>
    </source>
</evidence>
<dbReference type="GO" id="GO:0015421">
    <property type="term" value="F:ABC-type oligopeptide transporter activity"/>
    <property type="evidence" value="ECO:0007669"/>
    <property type="project" value="TreeGrafter"/>
</dbReference>
<dbReference type="InterPro" id="IPR039421">
    <property type="entry name" value="Type_1_exporter"/>
</dbReference>
<evidence type="ECO:0000256" key="4">
    <source>
        <dbReference type="ARBA" id="ARBA00022692"/>
    </source>
</evidence>
<evidence type="ECO:0000256" key="8">
    <source>
        <dbReference type="ARBA" id="ARBA00023136"/>
    </source>
</evidence>
<evidence type="ECO:0000259" key="11">
    <source>
        <dbReference type="PROSITE" id="PS50929"/>
    </source>
</evidence>
<dbReference type="PANTHER" id="PTHR43394:SF1">
    <property type="entry name" value="ATP-BINDING CASSETTE SUB-FAMILY B MEMBER 10, MITOCHONDRIAL"/>
    <property type="match status" value="1"/>
</dbReference>
<dbReference type="PROSITE" id="PS50893">
    <property type="entry name" value="ABC_TRANSPORTER_2"/>
    <property type="match status" value="1"/>
</dbReference>
<dbReference type="GO" id="GO:0016887">
    <property type="term" value="F:ATP hydrolysis activity"/>
    <property type="evidence" value="ECO:0007669"/>
    <property type="project" value="InterPro"/>
</dbReference>
<dbReference type="InterPro" id="IPR017871">
    <property type="entry name" value="ABC_transporter-like_CS"/>
</dbReference>
<evidence type="ECO:0000313" key="12">
    <source>
        <dbReference type="EMBL" id="MVX64560.1"/>
    </source>
</evidence>
<comment type="subcellular location">
    <subcellularLocation>
        <location evidence="1">Cell membrane</location>
        <topology evidence="1">Multi-pass membrane protein</topology>
    </subcellularLocation>
</comment>
<keyword evidence="3" id="KW-1003">Cell membrane</keyword>
<feature type="transmembrane region" description="Helical" evidence="9">
    <location>
        <begin position="153"/>
        <end position="174"/>
    </location>
</feature>
<organism evidence="12 13">
    <name type="scientific">Clostridium chromiireducens</name>
    <dbReference type="NCBI Taxonomy" id="225345"/>
    <lineage>
        <taxon>Bacteria</taxon>
        <taxon>Bacillati</taxon>
        <taxon>Bacillota</taxon>
        <taxon>Clostridia</taxon>
        <taxon>Eubacteriales</taxon>
        <taxon>Clostridiaceae</taxon>
        <taxon>Clostridium</taxon>
    </lineage>
</organism>
<proteinExistence type="predicted"/>
<dbReference type="GO" id="GO:0005524">
    <property type="term" value="F:ATP binding"/>
    <property type="evidence" value="ECO:0007669"/>
    <property type="project" value="UniProtKB-KW"/>
</dbReference>
<feature type="domain" description="ABC transmembrane type-1" evidence="11">
    <location>
        <begin position="16"/>
        <end position="298"/>
    </location>
</feature>
<dbReference type="Gene3D" id="1.20.1560.10">
    <property type="entry name" value="ABC transporter type 1, transmembrane domain"/>
    <property type="match status" value="1"/>
</dbReference>
<comment type="caution">
    <text evidence="12">The sequence shown here is derived from an EMBL/GenBank/DDBJ whole genome shotgun (WGS) entry which is preliminary data.</text>
</comment>
<feature type="transmembrane region" description="Helical" evidence="9">
    <location>
        <begin position="127"/>
        <end position="147"/>
    </location>
</feature>
<gene>
    <name evidence="12" type="ORF">GKZ28_12745</name>
</gene>
<dbReference type="Pfam" id="PF00005">
    <property type="entry name" value="ABC_tran"/>
    <property type="match status" value="1"/>
</dbReference>
<dbReference type="Pfam" id="PF00664">
    <property type="entry name" value="ABC_membrane"/>
    <property type="match status" value="1"/>
</dbReference>
<dbReference type="InterPro" id="IPR003593">
    <property type="entry name" value="AAA+_ATPase"/>
</dbReference>
<keyword evidence="4 9" id="KW-0812">Transmembrane</keyword>
<evidence type="ECO:0000256" key="3">
    <source>
        <dbReference type="ARBA" id="ARBA00022475"/>
    </source>
</evidence>
<dbReference type="SUPFAM" id="SSF90123">
    <property type="entry name" value="ABC transporter transmembrane region"/>
    <property type="match status" value="1"/>
</dbReference>
<feature type="transmembrane region" description="Helical" evidence="9">
    <location>
        <begin position="60"/>
        <end position="86"/>
    </location>
</feature>
<dbReference type="PROSITE" id="PS50929">
    <property type="entry name" value="ABC_TM1F"/>
    <property type="match status" value="1"/>
</dbReference>
<evidence type="ECO:0000256" key="7">
    <source>
        <dbReference type="ARBA" id="ARBA00022989"/>
    </source>
</evidence>
<feature type="transmembrane region" description="Helical" evidence="9">
    <location>
        <begin position="242"/>
        <end position="263"/>
    </location>
</feature>
<dbReference type="Gene3D" id="3.40.50.300">
    <property type="entry name" value="P-loop containing nucleotide triphosphate hydrolases"/>
    <property type="match status" value="1"/>
</dbReference>
<keyword evidence="2" id="KW-0813">Transport</keyword>
<dbReference type="EMBL" id="WSRQ01000018">
    <property type="protein sequence ID" value="MVX64560.1"/>
    <property type="molecule type" value="Genomic_DNA"/>
</dbReference>
<dbReference type="InterPro" id="IPR036640">
    <property type="entry name" value="ABC1_TM_sf"/>
</dbReference>
<dbReference type="InterPro" id="IPR011527">
    <property type="entry name" value="ABC1_TM_dom"/>
</dbReference>
<dbReference type="FunFam" id="3.40.50.300:FF:000854">
    <property type="entry name" value="Multidrug ABC transporter ATP-binding protein"/>
    <property type="match status" value="1"/>
</dbReference>
<evidence type="ECO:0000256" key="6">
    <source>
        <dbReference type="ARBA" id="ARBA00022840"/>
    </source>
</evidence>
<dbReference type="InterPro" id="IPR027417">
    <property type="entry name" value="P-loop_NTPase"/>
</dbReference>
<evidence type="ECO:0000256" key="1">
    <source>
        <dbReference type="ARBA" id="ARBA00004651"/>
    </source>
</evidence>
<feature type="transmembrane region" description="Helical" evidence="9">
    <location>
        <begin position="275"/>
        <end position="296"/>
    </location>
</feature>
<dbReference type="PROSITE" id="PS00211">
    <property type="entry name" value="ABC_TRANSPORTER_1"/>
    <property type="match status" value="1"/>
</dbReference>
<dbReference type="RefSeq" id="WP_160359455.1">
    <property type="nucleotide sequence ID" value="NZ_WSRQ01000018.1"/>
</dbReference>
<sequence>MKYLRLFLKERKGKVAMTLIMLLCQVVGTLLIPFLIAGIIDNGILKGDINKILQIGMQMLLVLVITTAASVLGSYYSADLAAALGYEMRDKIFRKSQEISIREFDTIGVSSMITRTISDISNLQQTFALVLQLIIPAPLIISASIVMTGKANFTLALILIAAIIIFLIASGLVLKKSIFISKRVQSKLDRINQIIREAITGIRVIRAFGNEKYEEHRAGNAFNGYATDMIKLNRLFAMLNPAIWLIIGLSMAIILWLGGVLSIKGIMEIGQITAVIEYSIITLSYLIIATSTSATLPKMISSLNRIEEVLEINPEIQDLNIEKKDIKGNTPVVEFENVSFYYHGAEDPVIKELSFSCNKGETTAIIGSTGSGKSTIANLILRLHDINSGEIRINGTDIRNFSQNDLRNKIGYVPQKALLFSGTIEDNLRMGNKEATIKEMKRALKISQAEVFVDKLPMGLETLVAQGGSNFSGGQKQRLSIARALARKAPLYIFDDSFSALDLKTDSALRKSLKENMTDAAKIIIAQRVSTIMDADKILVLDEGKLVGIGNHKDLMKNCSVYQAITRSQMNIKEAEFNEEG</sequence>
<dbReference type="PANTHER" id="PTHR43394">
    <property type="entry name" value="ATP-DEPENDENT PERMEASE MDL1, MITOCHONDRIAL"/>
    <property type="match status" value="1"/>
</dbReference>
<keyword evidence="8 9" id="KW-0472">Membrane</keyword>
<dbReference type="AlphaFoldDB" id="A0A964RN79"/>
<accession>A0A964RN79</accession>
<dbReference type="SUPFAM" id="SSF52540">
    <property type="entry name" value="P-loop containing nucleoside triphosphate hydrolases"/>
    <property type="match status" value="1"/>
</dbReference>
<feature type="transmembrane region" description="Helical" evidence="9">
    <location>
        <begin position="20"/>
        <end position="40"/>
    </location>
</feature>
<dbReference type="GO" id="GO:0005886">
    <property type="term" value="C:plasma membrane"/>
    <property type="evidence" value="ECO:0007669"/>
    <property type="project" value="UniProtKB-SubCell"/>
</dbReference>
<dbReference type="InterPro" id="IPR003439">
    <property type="entry name" value="ABC_transporter-like_ATP-bd"/>
</dbReference>